<feature type="domain" description="LsmAD" evidence="3">
    <location>
        <begin position="181"/>
        <end position="251"/>
    </location>
</feature>
<dbReference type="EMBL" id="UFQT01000022">
    <property type="protein sequence ID" value="SSX18001.1"/>
    <property type="molecule type" value="Genomic_DNA"/>
</dbReference>
<feature type="compositionally biased region" description="Polar residues" evidence="2">
    <location>
        <begin position="507"/>
        <end position="522"/>
    </location>
</feature>
<dbReference type="PANTHER" id="PTHR12854">
    <property type="entry name" value="ATAXIN 2-RELATED"/>
    <property type="match status" value="1"/>
</dbReference>
<feature type="region of interest" description="Disordered" evidence="2">
    <location>
        <begin position="404"/>
        <end position="469"/>
    </location>
</feature>
<dbReference type="InterPro" id="IPR025852">
    <property type="entry name" value="SM_dom_ATX"/>
</dbReference>
<reference evidence="4" key="1">
    <citation type="submission" date="2018-04" db="EMBL/GenBank/DDBJ databases">
        <authorList>
            <person name="Go L.Y."/>
            <person name="Mitchell J.A."/>
        </authorList>
    </citation>
    <scope>NUCLEOTIDE SEQUENCE</scope>
    <source>
        <tissue evidence="4">Whole organism</tissue>
    </source>
</reference>
<feature type="compositionally biased region" description="Low complexity" evidence="2">
    <location>
        <begin position="641"/>
        <end position="683"/>
    </location>
</feature>
<feature type="compositionally biased region" description="Basic and acidic residues" evidence="2">
    <location>
        <begin position="614"/>
        <end position="625"/>
    </location>
</feature>
<accession>A0A336LMK3</accession>
<feature type="region of interest" description="Disordered" evidence="2">
    <location>
        <begin position="232"/>
        <end position="392"/>
    </location>
</feature>
<dbReference type="OMA" id="MRVYQDQ"/>
<gene>
    <name evidence="5" type="primary">CSON006032</name>
</gene>
<feature type="compositionally biased region" description="Basic and acidic residues" evidence="2">
    <location>
        <begin position="288"/>
        <end position="313"/>
    </location>
</feature>
<feature type="compositionally biased region" description="Low complexity" evidence="2">
    <location>
        <begin position="372"/>
        <end position="392"/>
    </location>
</feature>
<feature type="compositionally biased region" description="Low complexity" evidence="2">
    <location>
        <begin position="775"/>
        <end position="787"/>
    </location>
</feature>
<dbReference type="Pfam" id="PF06741">
    <property type="entry name" value="LsmAD"/>
    <property type="match status" value="1"/>
</dbReference>
<organism evidence="5">
    <name type="scientific">Culicoides sonorensis</name>
    <name type="common">Biting midge</name>
    <dbReference type="NCBI Taxonomy" id="179676"/>
    <lineage>
        <taxon>Eukaryota</taxon>
        <taxon>Metazoa</taxon>
        <taxon>Ecdysozoa</taxon>
        <taxon>Arthropoda</taxon>
        <taxon>Hexapoda</taxon>
        <taxon>Insecta</taxon>
        <taxon>Pterygota</taxon>
        <taxon>Neoptera</taxon>
        <taxon>Endopterygota</taxon>
        <taxon>Diptera</taxon>
        <taxon>Nematocera</taxon>
        <taxon>Chironomoidea</taxon>
        <taxon>Ceratopogonidae</taxon>
        <taxon>Ceratopogoninae</taxon>
        <taxon>Culicoides</taxon>
        <taxon>Monoculicoides</taxon>
    </lineage>
</organism>
<name>A0A336LMK3_CULSO</name>
<sequence>MKQNNRKNQRTSATRPQRNRVPPEGVYSNHPYMHAATSQVGNTVFVQTQSGAVYEGIFRTFSSGFNVALEVAHRVDYPVNGEEPKIQIDTVFNTFIFKLEDIVSICAKNVDLDYATRDTFQTDTAISKCNGSSRSEDRELEPWDPAGSGLTNGDYDLSLQLENDSHGWDANDMFQKNESIYGVQSTFDQSLAGYTVPIEKKNTKDFREKEIEAEKIAQEIEKNPAYRERVDLENNDELDDEESKFSAVIRDKSSSSPLPQRQERQHHLQESRQSEHRSESAQSNTNSRETHNNRDSRGPDSNRQEVRENHIDKSAQASVSPPTVQHQQQPQPQRQQEIPQVSAQPERVSNQVSQQQQLQERNRELHHHHQQHQQNQVQHNSGNSNNQNMPNQSMHSVAQQNMNAQNTNNVPPAKFVPSSKRNMNKGGNKLVRSTPPPPNSNNSTSGPPTPQSPQTPQVQNHPQQQGGKQNNYMMQQQPQNMGPAPQYISHATTLYTQHVHNQATAGKLNGQEQNTNQNNKMGQRSFPRYPQNANVSAPPPPQNVGPQIKNIQPQQIQMGKPLHHVHVTHMPPPNVDGQPATHVVVGPHPIVIQQPILQPAGIPNQSQMPQRQPRSREETTQEFRKFHNNFKLDTSSHPQDNRNQQQQQQAPPQNQQQQISQNENTAQIQSQPIPNHQQQQQSKPQREQRQQQQQQQQQSGPIVNDANAGHQQIQMQQQNQQTPVTPNVQGSHQQGQQSVVNSSGGNNSDGDKSGAGGSTPGTKKFVLNPAAKPFTPRTPATPSATRPQNSRPHTPQTPSSAIQPGQVMTYAPSHTPGPIVAASPSQPPMMTLPATYVVQPPPNFQQPRQQKRPMVQPSPAQIQVAAATGQPLLAPGPYVFQPQAPTQYVPPTYTFRMPYDGQPQIQYLAATPPSTTPSPGQAQQFHPGPQPSPASQATTYMQVQQQGPHFSVPILTTNGHQLMQTQFYQPQPGHHPQQYIIMQPSNNPSAQ</sequence>
<dbReference type="GO" id="GO:0034063">
    <property type="term" value="P:stress granule assembly"/>
    <property type="evidence" value="ECO:0007669"/>
    <property type="project" value="TreeGrafter"/>
</dbReference>
<feature type="compositionally biased region" description="Acidic residues" evidence="2">
    <location>
        <begin position="233"/>
        <end position="242"/>
    </location>
</feature>
<feature type="compositionally biased region" description="Low complexity" evidence="2">
    <location>
        <begin position="711"/>
        <end position="748"/>
    </location>
</feature>
<comment type="similarity">
    <text evidence="1">Belongs to the ataxin-2 family.</text>
</comment>
<feature type="compositionally biased region" description="Basic and acidic residues" evidence="2">
    <location>
        <begin position="261"/>
        <end position="279"/>
    </location>
</feature>
<evidence type="ECO:0000313" key="5">
    <source>
        <dbReference type="EMBL" id="SSX18001.1"/>
    </source>
</evidence>
<dbReference type="GO" id="GO:0010494">
    <property type="term" value="C:cytoplasmic stress granule"/>
    <property type="evidence" value="ECO:0007669"/>
    <property type="project" value="TreeGrafter"/>
</dbReference>
<dbReference type="InterPro" id="IPR045117">
    <property type="entry name" value="ATXN2-like"/>
</dbReference>
<dbReference type="SMART" id="SM01272">
    <property type="entry name" value="LsmAD"/>
    <property type="match status" value="1"/>
</dbReference>
<feature type="compositionally biased region" description="Low complexity" evidence="2">
    <location>
        <begin position="321"/>
        <end position="340"/>
    </location>
</feature>
<evidence type="ECO:0000259" key="3">
    <source>
        <dbReference type="SMART" id="SM01272"/>
    </source>
</evidence>
<protein>
    <submittedName>
        <fullName evidence="5">CSON006032 protein</fullName>
    </submittedName>
</protein>
<feature type="compositionally biased region" description="Low complexity" evidence="2">
    <location>
        <begin position="690"/>
        <end position="699"/>
    </location>
</feature>
<feature type="region of interest" description="Disordered" evidence="2">
    <location>
        <begin position="1"/>
        <end position="26"/>
    </location>
</feature>
<dbReference type="VEuPathDB" id="VectorBase:CSON006032"/>
<feature type="region of interest" description="Disordered" evidence="2">
    <location>
        <begin position="128"/>
        <end position="148"/>
    </location>
</feature>
<feature type="compositionally biased region" description="Polar residues" evidence="2">
    <location>
        <begin position="788"/>
        <end position="803"/>
    </location>
</feature>
<feature type="compositionally biased region" description="Low complexity" evidence="2">
    <location>
        <begin position="454"/>
        <end position="469"/>
    </location>
</feature>
<feature type="region of interest" description="Disordered" evidence="2">
    <location>
        <begin position="600"/>
        <end position="804"/>
    </location>
</feature>
<dbReference type="PANTHER" id="PTHR12854:SF7">
    <property type="entry name" value="ATAXIN-2 HOMOLOG"/>
    <property type="match status" value="1"/>
</dbReference>
<evidence type="ECO:0000256" key="2">
    <source>
        <dbReference type="SAM" id="MobiDB-lite"/>
    </source>
</evidence>
<dbReference type="InterPro" id="IPR009604">
    <property type="entry name" value="LsmAD_domain"/>
</dbReference>
<reference evidence="5" key="2">
    <citation type="submission" date="2018-07" db="EMBL/GenBank/DDBJ databases">
        <authorList>
            <person name="Quirk P.G."/>
            <person name="Krulwich T.A."/>
        </authorList>
    </citation>
    <scope>NUCLEOTIDE SEQUENCE</scope>
</reference>
<dbReference type="Pfam" id="PF14438">
    <property type="entry name" value="SM-ATX"/>
    <property type="match status" value="1"/>
</dbReference>
<evidence type="ECO:0000256" key="1">
    <source>
        <dbReference type="ARBA" id="ARBA00007503"/>
    </source>
</evidence>
<dbReference type="AlphaFoldDB" id="A0A336LMK3"/>
<proteinExistence type="inferred from homology"/>
<dbReference type="EMBL" id="UFQS01000022">
    <property type="protein sequence ID" value="SSW97615.1"/>
    <property type="molecule type" value="Genomic_DNA"/>
</dbReference>
<evidence type="ECO:0000313" key="4">
    <source>
        <dbReference type="EMBL" id="SSW97615.1"/>
    </source>
</evidence>
<feature type="compositionally biased region" description="Low complexity" evidence="2">
    <location>
        <begin position="912"/>
        <end position="924"/>
    </location>
</feature>
<dbReference type="GO" id="GO:0003729">
    <property type="term" value="F:mRNA binding"/>
    <property type="evidence" value="ECO:0007669"/>
    <property type="project" value="TreeGrafter"/>
</dbReference>
<feature type="region of interest" description="Disordered" evidence="2">
    <location>
        <begin position="507"/>
        <end position="531"/>
    </location>
</feature>
<feature type="region of interest" description="Disordered" evidence="2">
    <location>
        <begin position="912"/>
        <end position="939"/>
    </location>
</feature>
<feature type="compositionally biased region" description="Low complexity" evidence="2">
    <location>
        <begin position="348"/>
        <end position="359"/>
    </location>
</feature>